<name>A0A8J2SRB1_9STRA</name>
<accession>A0A8J2SRB1</accession>
<proteinExistence type="predicted"/>
<dbReference type="Proteomes" id="UP000789595">
    <property type="component" value="Unassembled WGS sequence"/>
</dbReference>
<keyword evidence="2" id="KW-1185">Reference proteome</keyword>
<dbReference type="EMBL" id="CAKKNE010000004">
    <property type="protein sequence ID" value="CAH0372976.1"/>
    <property type="molecule type" value="Genomic_DNA"/>
</dbReference>
<reference evidence="1" key="1">
    <citation type="submission" date="2021-11" db="EMBL/GenBank/DDBJ databases">
        <authorList>
            <consortium name="Genoscope - CEA"/>
            <person name="William W."/>
        </authorList>
    </citation>
    <scope>NUCLEOTIDE SEQUENCE</scope>
</reference>
<sequence>PGLPPGKRRRAACWISRLHPITLITASTSTRENQTPNRASGPFFHHHISSNFCADSRAGGPGARDEGLTG</sequence>
<gene>
    <name evidence="1" type="ORF">PECAL_4P01380</name>
</gene>
<evidence type="ECO:0000313" key="2">
    <source>
        <dbReference type="Proteomes" id="UP000789595"/>
    </source>
</evidence>
<organism evidence="1 2">
    <name type="scientific">Pelagomonas calceolata</name>
    <dbReference type="NCBI Taxonomy" id="35677"/>
    <lineage>
        <taxon>Eukaryota</taxon>
        <taxon>Sar</taxon>
        <taxon>Stramenopiles</taxon>
        <taxon>Ochrophyta</taxon>
        <taxon>Pelagophyceae</taxon>
        <taxon>Pelagomonadales</taxon>
        <taxon>Pelagomonadaceae</taxon>
        <taxon>Pelagomonas</taxon>
    </lineage>
</organism>
<feature type="non-terminal residue" evidence="1">
    <location>
        <position position="1"/>
    </location>
</feature>
<comment type="caution">
    <text evidence="1">The sequence shown here is derived from an EMBL/GenBank/DDBJ whole genome shotgun (WGS) entry which is preliminary data.</text>
</comment>
<evidence type="ECO:0000313" key="1">
    <source>
        <dbReference type="EMBL" id="CAH0372976.1"/>
    </source>
</evidence>
<protein>
    <submittedName>
        <fullName evidence="1">Uncharacterized protein</fullName>
    </submittedName>
</protein>
<dbReference type="AlphaFoldDB" id="A0A8J2SRB1"/>